<organism evidence="2 3">
    <name type="scientific">Pontibacillus litoralis JSM 072002</name>
    <dbReference type="NCBI Taxonomy" id="1385512"/>
    <lineage>
        <taxon>Bacteria</taxon>
        <taxon>Bacillati</taxon>
        <taxon>Bacillota</taxon>
        <taxon>Bacilli</taxon>
        <taxon>Bacillales</taxon>
        <taxon>Bacillaceae</taxon>
        <taxon>Pontibacillus</taxon>
    </lineage>
</organism>
<keyword evidence="3" id="KW-1185">Reference proteome</keyword>
<evidence type="ECO:0008006" key="4">
    <source>
        <dbReference type="Google" id="ProtNLM"/>
    </source>
</evidence>
<protein>
    <recommendedName>
        <fullName evidence="4">YqfQ-like protein</fullName>
    </recommendedName>
</protein>
<gene>
    <name evidence="2" type="ORF">N784_12360</name>
</gene>
<dbReference type="eggNOG" id="ENOG50336QF">
    <property type="taxonomic scope" value="Bacteria"/>
</dbReference>
<accession>A0A0A5G449</accession>
<dbReference type="Pfam" id="PF14181">
    <property type="entry name" value="YqfQ"/>
    <property type="match status" value="1"/>
</dbReference>
<dbReference type="Proteomes" id="UP000030401">
    <property type="component" value="Unassembled WGS sequence"/>
</dbReference>
<proteinExistence type="predicted"/>
<sequence>MPPKGMPRFSNQRFQPSEAPFRFNSGMQQPMRMSPFAQTNGFPFQQAMPTSVQGARSGGLLSRLFGGGSTIGNMGPMANATSGLMSGTTSAGGGLTGMLNNVQQGLKLAQTAAPMVQQYGPMIKNAPTMFKLMKLMNEPDEEGTKKEEGTKEQTKSKSPMQKKDSSSKAKVIEASDVTKPHTTSTKQHSGRSQPRLYI</sequence>
<evidence type="ECO:0000256" key="1">
    <source>
        <dbReference type="SAM" id="MobiDB-lite"/>
    </source>
</evidence>
<dbReference type="STRING" id="1385512.N784_12360"/>
<feature type="region of interest" description="Disordered" evidence="1">
    <location>
        <begin position="1"/>
        <end position="23"/>
    </location>
</feature>
<dbReference type="InterPro" id="IPR025571">
    <property type="entry name" value="YqfQ"/>
</dbReference>
<feature type="region of interest" description="Disordered" evidence="1">
    <location>
        <begin position="139"/>
        <end position="198"/>
    </location>
</feature>
<feature type="compositionally biased region" description="Basic and acidic residues" evidence="1">
    <location>
        <begin position="142"/>
        <end position="179"/>
    </location>
</feature>
<dbReference type="EMBL" id="AVPG01000004">
    <property type="protein sequence ID" value="KGX87896.1"/>
    <property type="molecule type" value="Genomic_DNA"/>
</dbReference>
<dbReference type="AlphaFoldDB" id="A0A0A5G449"/>
<feature type="compositionally biased region" description="Polar residues" evidence="1">
    <location>
        <begin position="180"/>
        <end position="192"/>
    </location>
</feature>
<name>A0A0A5G449_9BACI</name>
<evidence type="ECO:0000313" key="2">
    <source>
        <dbReference type="EMBL" id="KGX87896.1"/>
    </source>
</evidence>
<reference evidence="2 3" key="1">
    <citation type="submission" date="2013-08" db="EMBL/GenBank/DDBJ databases">
        <authorList>
            <person name="Huang J."/>
            <person name="Wang G."/>
        </authorList>
    </citation>
    <scope>NUCLEOTIDE SEQUENCE [LARGE SCALE GENOMIC DNA]</scope>
    <source>
        <strain evidence="2 3">JSM 072002</strain>
    </source>
</reference>
<comment type="caution">
    <text evidence="2">The sequence shown here is derived from an EMBL/GenBank/DDBJ whole genome shotgun (WGS) entry which is preliminary data.</text>
</comment>
<evidence type="ECO:0000313" key="3">
    <source>
        <dbReference type="Proteomes" id="UP000030401"/>
    </source>
</evidence>